<dbReference type="PANTHER" id="PTHR46494">
    <property type="entry name" value="CORA FAMILY METAL ION TRANSPORTER (EUROFUNG)"/>
    <property type="match status" value="1"/>
</dbReference>
<evidence type="ECO:0000256" key="4">
    <source>
        <dbReference type="ARBA" id="ARBA00022475"/>
    </source>
</evidence>
<dbReference type="CDD" id="cd12833">
    <property type="entry name" value="ZntB-like_1"/>
    <property type="match status" value="1"/>
</dbReference>
<keyword evidence="13" id="KW-1185">Reference proteome</keyword>
<dbReference type="Gene3D" id="1.20.58.340">
    <property type="entry name" value="Magnesium transport protein CorA, transmembrane region"/>
    <property type="match status" value="2"/>
</dbReference>
<dbReference type="GO" id="GO:0050897">
    <property type="term" value="F:cobalt ion binding"/>
    <property type="evidence" value="ECO:0007669"/>
    <property type="project" value="TreeGrafter"/>
</dbReference>
<evidence type="ECO:0000256" key="5">
    <source>
        <dbReference type="ARBA" id="ARBA00022519"/>
    </source>
</evidence>
<evidence type="ECO:0000256" key="7">
    <source>
        <dbReference type="ARBA" id="ARBA00022833"/>
    </source>
</evidence>
<dbReference type="RefSeq" id="WP_135984430.1">
    <property type="nucleotide sequence ID" value="NZ_JAASQM010000004.1"/>
</dbReference>
<dbReference type="Gene3D" id="3.30.460.20">
    <property type="entry name" value="CorA soluble domain-like"/>
    <property type="match status" value="1"/>
</dbReference>
<comment type="subcellular location">
    <subcellularLocation>
        <location evidence="1">Cell membrane</location>
        <topology evidence="1">Multi-pass membrane protein</topology>
    </subcellularLocation>
</comment>
<gene>
    <name evidence="12" type="ORF">E5A74_10035</name>
</gene>
<dbReference type="InterPro" id="IPR045863">
    <property type="entry name" value="CorA_TM1_TM2"/>
</dbReference>
<comment type="caution">
    <text evidence="12">The sequence shown here is derived from an EMBL/GenBank/DDBJ whole genome shotgun (WGS) entry which is preliminary data.</text>
</comment>
<dbReference type="InterPro" id="IPR045861">
    <property type="entry name" value="CorA_cytoplasmic_dom"/>
</dbReference>
<dbReference type="InterPro" id="IPR002523">
    <property type="entry name" value="MgTranspt_CorA/ZnTranspt_ZntB"/>
</dbReference>
<evidence type="ECO:0000256" key="3">
    <source>
        <dbReference type="ARBA" id="ARBA00022448"/>
    </source>
</evidence>
<dbReference type="GO" id="GO:0015087">
    <property type="term" value="F:cobalt ion transmembrane transporter activity"/>
    <property type="evidence" value="ECO:0007669"/>
    <property type="project" value="TreeGrafter"/>
</dbReference>
<reference evidence="12 13" key="1">
    <citation type="submission" date="2019-04" db="EMBL/GenBank/DDBJ databases">
        <title>Sphingomonas psychrotolerans sp. nov., isolated from soil in the Tianshan Mountains, Xinjiang, China.</title>
        <authorList>
            <person name="Luo Y."/>
            <person name="Sheng H."/>
        </authorList>
    </citation>
    <scope>NUCLEOTIDE SEQUENCE [LARGE SCALE GENOMIC DNA]</scope>
    <source>
        <strain evidence="12 13">KIS18-15</strain>
    </source>
</reference>
<name>A0A4S1WGG7_9SPHN</name>
<sequence>MSGFAYVVHDGKVESPPLKQALGFRAGLVWIHLTTNDARAKAWLGGEAGLSPYVIEALTAAETRPRCDPFGEGAVINLRGLSSDELAASDLLASIRIYAHDGCVFSVTRKALNALQPVRARVEAGKILDPGDLIAALALAITEELDPVVADLGDSLDDCEEQIAARHAFELRRMVNRVRSQAIGFRRFLNPQRAALEKLAAMPSDWLAEDDRLHLSAAADRAARMAEELESIRERAALTHETLTDLRSEQIDQRSLIIAVVAMVFLPLTFITGLLGMNVAGIPFAHEPWAFWGVFWFCVVIAVVIAAYFVRRHWFER</sequence>
<keyword evidence="6 11" id="KW-0812">Transmembrane</keyword>
<evidence type="ECO:0000256" key="9">
    <source>
        <dbReference type="ARBA" id="ARBA00023065"/>
    </source>
</evidence>
<feature type="transmembrane region" description="Helical" evidence="11">
    <location>
        <begin position="289"/>
        <end position="310"/>
    </location>
</feature>
<dbReference type="EMBL" id="SRXU01000004">
    <property type="protein sequence ID" value="TGX42194.1"/>
    <property type="molecule type" value="Genomic_DNA"/>
</dbReference>
<accession>A0A4S1WGG7</accession>
<dbReference type="GO" id="GO:0000287">
    <property type="term" value="F:magnesium ion binding"/>
    <property type="evidence" value="ECO:0007669"/>
    <property type="project" value="TreeGrafter"/>
</dbReference>
<evidence type="ECO:0000256" key="2">
    <source>
        <dbReference type="ARBA" id="ARBA00009765"/>
    </source>
</evidence>
<dbReference type="Pfam" id="PF01544">
    <property type="entry name" value="CorA"/>
    <property type="match status" value="1"/>
</dbReference>
<keyword evidence="3" id="KW-0813">Transport</keyword>
<keyword evidence="8 11" id="KW-1133">Transmembrane helix</keyword>
<dbReference type="GO" id="GO:0015095">
    <property type="term" value="F:magnesium ion transmembrane transporter activity"/>
    <property type="evidence" value="ECO:0007669"/>
    <property type="project" value="TreeGrafter"/>
</dbReference>
<evidence type="ECO:0000256" key="6">
    <source>
        <dbReference type="ARBA" id="ARBA00022692"/>
    </source>
</evidence>
<dbReference type="PANTHER" id="PTHR46494:SF3">
    <property type="entry name" value="ZINC TRANSPORT PROTEIN ZNTB"/>
    <property type="match status" value="1"/>
</dbReference>
<keyword evidence="9" id="KW-0406">Ion transport</keyword>
<dbReference type="AlphaFoldDB" id="A0A4S1WGG7"/>
<dbReference type="SUPFAM" id="SSF144083">
    <property type="entry name" value="Magnesium transport protein CorA, transmembrane region"/>
    <property type="match status" value="1"/>
</dbReference>
<protein>
    <submittedName>
        <fullName evidence="12">Zinc transporter ZntB</fullName>
    </submittedName>
</protein>
<evidence type="ECO:0000256" key="8">
    <source>
        <dbReference type="ARBA" id="ARBA00022989"/>
    </source>
</evidence>
<dbReference type="SUPFAM" id="SSF143865">
    <property type="entry name" value="CorA soluble domain-like"/>
    <property type="match status" value="1"/>
</dbReference>
<keyword evidence="7" id="KW-0862">Zinc</keyword>
<keyword evidence="10 11" id="KW-0472">Membrane</keyword>
<evidence type="ECO:0000313" key="12">
    <source>
        <dbReference type="EMBL" id="TGX42194.1"/>
    </source>
</evidence>
<keyword evidence="5" id="KW-0997">Cell inner membrane</keyword>
<feature type="transmembrane region" description="Helical" evidence="11">
    <location>
        <begin position="256"/>
        <end position="277"/>
    </location>
</feature>
<evidence type="ECO:0000313" key="13">
    <source>
        <dbReference type="Proteomes" id="UP000309848"/>
    </source>
</evidence>
<evidence type="ECO:0000256" key="10">
    <source>
        <dbReference type="ARBA" id="ARBA00023136"/>
    </source>
</evidence>
<dbReference type="OrthoDB" id="9803484at2"/>
<keyword evidence="4" id="KW-1003">Cell membrane</keyword>
<dbReference type="GO" id="GO:0005886">
    <property type="term" value="C:plasma membrane"/>
    <property type="evidence" value="ECO:0007669"/>
    <property type="project" value="UniProtKB-SubCell"/>
</dbReference>
<comment type="similarity">
    <text evidence="2">Belongs to the CorA metal ion transporter (MIT) (TC 1.A.35) family.</text>
</comment>
<evidence type="ECO:0000256" key="11">
    <source>
        <dbReference type="SAM" id="Phobius"/>
    </source>
</evidence>
<proteinExistence type="inferred from homology"/>
<evidence type="ECO:0000256" key="1">
    <source>
        <dbReference type="ARBA" id="ARBA00004651"/>
    </source>
</evidence>
<organism evidence="12 13">
    <name type="scientific">Sphingomonas naasensis</name>
    <dbReference type="NCBI Taxonomy" id="1344951"/>
    <lineage>
        <taxon>Bacteria</taxon>
        <taxon>Pseudomonadati</taxon>
        <taxon>Pseudomonadota</taxon>
        <taxon>Alphaproteobacteria</taxon>
        <taxon>Sphingomonadales</taxon>
        <taxon>Sphingomonadaceae</taxon>
        <taxon>Sphingomonas</taxon>
    </lineage>
</organism>
<dbReference type="Proteomes" id="UP000309848">
    <property type="component" value="Unassembled WGS sequence"/>
</dbReference>